<feature type="active site" description="Proton acceptor" evidence="12">
    <location>
        <position position="798"/>
    </location>
</feature>
<proteinExistence type="inferred from homology"/>
<evidence type="ECO:0000256" key="12">
    <source>
        <dbReference type="PIRSR" id="PIRSR016308-1"/>
    </source>
</evidence>
<dbReference type="InterPro" id="IPR013083">
    <property type="entry name" value="Znf_RING/FYVE/PHD"/>
</dbReference>
<keyword evidence="6 15" id="KW-0863">Zinc-finger</keyword>
<comment type="catalytic activity">
    <reaction evidence="1 11 16">
        <text>Thiol-dependent hydrolysis of ester, thioester, amide, peptide and isopeptide bonds formed by the C-terminal Gly of ubiquitin (a 76-residue protein attached to proteins as an intracellular targeting signal).</text>
        <dbReference type="EC" id="3.4.19.12"/>
    </reaction>
</comment>
<dbReference type="InterPro" id="IPR038765">
    <property type="entry name" value="Papain-like_cys_pep_sf"/>
</dbReference>
<evidence type="ECO:0000256" key="14">
    <source>
        <dbReference type="PIRSR" id="PIRSR016308-3"/>
    </source>
</evidence>
<dbReference type="InterPro" id="IPR015940">
    <property type="entry name" value="UBA"/>
</dbReference>
<keyword evidence="5" id="KW-0677">Repeat</keyword>
<evidence type="ECO:0000256" key="8">
    <source>
        <dbReference type="ARBA" id="ARBA00022801"/>
    </source>
</evidence>
<dbReference type="InterPro" id="IPR016652">
    <property type="entry name" value="Ubiquitinyl_hydrolase"/>
</dbReference>
<dbReference type="PROSITE" id="PS00972">
    <property type="entry name" value="USP_1"/>
    <property type="match status" value="1"/>
</dbReference>
<dbReference type="VEuPathDB" id="VectorBase:ADIR009549"/>
<feature type="binding site" evidence="14">
    <location>
        <position position="198"/>
    </location>
    <ligand>
        <name>Zn(2+)</name>
        <dbReference type="ChEBI" id="CHEBI:29105"/>
    </ligand>
</feature>
<feature type="domain" description="UBA" evidence="18">
    <location>
        <begin position="692"/>
        <end position="732"/>
    </location>
</feature>
<keyword evidence="22" id="KW-1185">Reference proteome</keyword>
<dbReference type="EC" id="3.4.19.12" evidence="11 16"/>
<feature type="binding site" evidence="13">
    <location>
        <begin position="220"/>
        <end position="223"/>
    </location>
    <ligand>
        <name>substrate</name>
    </ligand>
</feature>
<dbReference type="InterPro" id="IPR018200">
    <property type="entry name" value="USP_CS"/>
</dbReference>
<reference evidence="22" key="1">
    <citation type="submission" date="2013-03" db="EMBL/GenBank/DDBJ databases">
        <title>The Genome Sequence of Anopheles dirus WRAIR2.</title>
        <authorList>
            <consortium name="The Broad Institute Genomics Platform"/>
            <person name="Neafsey D.E."/>
            <person name="Walton C."/>
            <person name="Walker B."/>
            <person name="Young S.K."/>
            <person name="Zeng Q."/>
            <person name="Gargeya S."/>
            <person name="Fitzgerald M."/>
            <person name="Haas B."/>
            <person name="Abouelleil A."/>
            <person name="Allen A.W."/>
            <person name="Alvarado L."/>
            <person name="Arachchi H.M."/>
            <person name="Berlin A.M."/>
            <person name="Chapman S.B."/>
            <person name="Gainer-Dewar J."/>
            <person name="Goldberg J."/>
            <person name="Griggs A."/>
            <person name="Gujja S."/>
            <person name="Hansen M."/>
            <person name="Howarth C."/>
            <person name="Imamovic A."/>
            <person name="Ireland A."/>
            <person name="Larimer J."/>
            <person name="McCowan C."/>
            <person name="Murphy C."/>
            <person name="Pearson M."/>
            <person name="Poon T.W."/>
            <person name="Priest M."/>
            <person name="Roberts A."/>
            <person name="Saif S."/>
            <person name="Shea T."/>
            <person name="Sisk P."/>
            <person name="Sykes S."/>
            <person name="Wortman J."/>
            <person name="Nusbaum C."/>
            <person name="Birren B."/>
        </authorList>
    </citation>
    <scope>NUCLEOTIDE SEQUENCE [LARGE SCALE GENOMIC DNA]</scope>
    <source>
        <strain evidence="22">WRAIR2</strain>
    </source>
</reference>
<feature type="binding site" evidence="14">
    <location>
        <position position="231"/>
    </location>
    <ligand>
        <name>Zn(2+)</name>
        <dbReference type="ChEBI" id="CHEBI:29105"/>
    </ligand>
</feature>
<evidence type="ECO:0000313" key="22">
    <source>
        <dbReference type="Proteomes" id="UP000075884"/>
    </source>
</evidence>
<dbReference type="SMART" id="SM00290">
    <property type="entry name" value="ZnF_UBP"/>
    <property type="match status" value="1"/>
</dbReference>
<dbReference type="PROSITE" id="PS50271">
    <property type="entry name" value="ZF_UBP"/>
    <property type="match status" value="1"/>
</dbReference>
<dbReference type="AlphaFoldDB" id="A0A182NPG4"/>
<dbReference type="InterPro" id="IPR028889">
    <property type="entry name" value="USP"/>
</dbReference>
<evidence type="ECO:0000256" key="15">
    <source>
        <dbReference type="PROSITE-ProRule" id="PRU00502"/>
    </source>
</evidence>
<protein>
    <recommendedName>
        <fullName evidence="11 16">Ubiquitin carboxyl-terminal hydrolase</fullName>
        <ecNumber evidence="11 16">3.4.19.12</ecNumber>
    </recommendedName>
</protein>
<dbReference type="SUPFAM" id="SSF54001">
    <property type="entry name" value="Cysteine proteinases"/>
    <property type="match status" value="1"/>
</dbReference>
<feature type="binding site" evidence="14">
    <location>
        <position position="218"/>
    </location>
    <ligand>
        <name>Zn(2+)</name>
        <dbReference type="ChEBI" id="CHEBI:29105"/>
    </ligand>
</feature>
<evidence type="ECO:0000256" key="11">
    <source>
        <dbReference type="PIRNR" id="PIRNR016308"/>
    </source>
</evidence>
<evidence type="ECO:0000256" key="13">
    <source>
        <dbReference type="PIRSR" id="PIRSR016308-2"/>
    </source>
</evidence>
<feature type="region of interest" description="Disordered" evidence="17">
    <location>
        <begin position="601"/>
        <end position="621"/>
    </location>
</feature>
<evidence type="ECO:0000256" key="16">
    <source>
        <dbReference type="RuleBase" id="RU366025"/>
    </source>
</evidence>
<keyword evidence="3 11" id="KW-0645">Protease</keyword>
<feature type="binding site" evidence="14">
    <location>
        <position position="201"/>
    </location>
    <ligand>
        <name>Zn(2+)</name>
        <dbReference type="ChEBI" id="CHEBI:29105"/>
    </ligand>
</feature>
<dbReference type="FunFam" id="3.90.70.10:FF:000231">
    <property type="entry name" value="Ubiquitin carboxyl-terminal hydrolase"/>
    <property type="match status" value="1"/>
</dbReference>
<feature type="binding site" evidence="13">
    <location>
        <position position="261"/>
    </location>
    <ligand>
        <name>substrate</name>
    </ligand>
</feature>
<dbReference type="PROSITE" id="PS50030">
    <property type="entry name" value="UBA"/>
    <property type="match status" value="2"/>
</dbReference>
<dbReference type="GO" id="GO:0004843">
    <property type="term" value="F:cysteine-type deubiquitinase activity"/>
    <property type="evidence" value="ECO:0007669"/>
    <property type="project" value="UniProtKB-UniRule"/>
</dbReference>
<dbReference type="SUPFAM" id="SSF46934">
    <property type="entry name" value="UBA-like"/>
    <property type="match status" value="1"/>
</dbReference>
<dbReference type="Pfam" id="PF02148">
    <property type="entry name" value="zf-UBP"/>
    <property type="match status" value="1"/>
</dbReference>
<dbReference type="CDD" id="cd14294">
    <property type="entry name" value="UBA1_UBP5_like"/>
    <property type="match status" value="1"/>
</dbReference>
<name>A0A182NPG4_9DIPT</name>
<dbReference type="GO" id="GO:0016579">
    <property type="term" value="P:protein deubiquitination"/>
    <property type="evidence" value="ECO:0007669"/>
    <property type="project" value="InterPro"/>
</dbReference>
<feature type="domain" description="UBP-type" evidence="20">
    <location>
        <begin position="174"/>
        <end position="283"/>
    </location>
</feature>
<dbReference type="InterPro" id="IPR001607">
    <property type="entry name" value="Znf_UBP"/>
</dbReference>
<comment type="similarity">
    <text evidence="2 11 16">Belongs to the peptidase C19 family.</text>
</comment>
<dbReference type="PROSITE" id="PS00973">
    <property type="entry name" value="USP_2"/>
    <property type="match status" value="1"/>
</dbReference>
<dbReference type="InterPro" id="IPR009060">
    <property type="entry name" value="UBA-like_sf"/>
</dbReference>
<dbReference type="PANTHER" id="PTHR21646">
    <property type="entry name" value="UBIQUITIN CARBOXYL-TERMINAL HYDROLASE"/>
    <property type="match status" value="1"/>
</dbReference>
<keyword evidence="8 11" id="KW-0378">Hydrolase</keyword>
<evidence type="ECO:0000313" key="21">
    <source>
        <dbReference type="EnsemblMetazoa" id="ADIR009549-PA"/>
    </source>
</evidence>
<evidence type="ECO:0000256" key="17">
    <source>
        <dbReference type="SAM" id="MobiDB-lite"/>
    </source>
</evidence>
<dbReference type="InterPro" id="IPR050185">
    <property type="entry name" value="Ub_carboxyl-term_hydrolase"/>
</dbReference>
<dbReference type="Pfam" id="PF17807">
    <property type="entry name" value="zf-UBP_var"/>
    <property type="match status" value="1"/>
</dbReference>
<dbReference type="CDD" id="cd02658">
    <property type="entry name" value="Peptidase_C19B"/>
    <property type="match status" value="1"/>
</dbReference>
<dbReference type="Pfam" id="PF00627">
    <property type="entry name" value="UBA"/>
    <property type="match status" value="2"/>
</dbReference>
<reference evidence="21" key="2">
    <citation type="submission" date="2020-05" db="UniProtKB">
        <authorList>
            <consortium name="EnsemblMetazoa"/>
        </authorList>
    </citation>
    <scope>IDENTIFICATION</scope>
    <source>
        <strain evidence="21">WRAIR2</strain>
    </source>
</reference>
<dbReference type="STRING" id="7168.A0A182NPG4"/>
<evidence type="ECO:0000256" key="6">
    <source>
        <dbReference type="ARBA" id="ARBA00022771"/>
    </source>
</evidence>
<feature type="active site" description="Nucleophile" evidence="12">
    <location>
        <position position="335"/>
    </location>
</feature>
<evidence type="ECO:0000256" key="1">
    <source>
        <dbReference type="ARBA" id="ARBA00000707"/>
    </source>
</evidence>
<feature type="binding site" evidence="13">
    <location>
        <position position="259"/>
    </location>
    <ligand>
        <name>substrate</name>
    </ligand>
</feature>
<keyword evidence="7 11" id="KW-0833">Ubl conjugation pathway</keyword>
<dbReference type="PROSITE" id="PS50235">
    <property type="entry name" value="USP_3"/>
    <property type="match status" value="1"/>
</dbReference>
<evidence type="ECO:0000256" key="9">
    <source>
        <dbReference type="ARBA" id="ARBA00022807"/>
    </source>
</evidence>
<dbReference type="InterPro" id="IPR041432">
    <property type="entry name" value="UBP13_Znf-UBP_var"/>
</dbReference>
<dbReference type="GO" id="GO:0006508">
    <property type="term" value="P:proteolysis"/>
    <property type="evidence" value="ECO:0007669"/>
    <property type="project" value="UniProtKB-KW"/>
</dbReference>
<organism evidence="21 22">
    <name type="scientific">Anopheles dirus</name>
    <dbReference type="NCBI Taxonomy" id="7168"/>
    <lineage>
        <taxon>Eukaryota</taxon>
        <taxon>Metazoa</taxon>
        <taxon>Ecdysozoa</taxon>
        <taxon>Arthropoda</taxon>
        <taxon>Hexapoda</taxon>
        <taxon>Insecta</taxon>
        <taxon>Pterygota</taxon>
        <taxon>Neoptera</taxon>
        <taxon>Endopterygota</taxon>
        <taxon>Diptera</taxon>
        <taxon>Nematocera</taxon>
        <taxon>Culicoidea</taxon>
        <taxon>Culicidae</taxon>
        <taxon>Anophelinae</taxon>
        <taxon>Anopheles</taxon>
    </lineage>
</organism>
<dbReference type="Gene3D" id="3.30.40.10">
    <property type="entry name" value="Zinc/RING finger domain, C3HC4 (zinc finger)"/>
    <property type="match status" value="2"/>
</dbReference>
<keyword evidence="10 11" id="KW-0862">Zinc</keyword>
<dbReference type="SMART" id="SM00165">
    <property type="entry name" value="UBA"/>
    <property type="match status" value="2"/>
</dbReference>
<dbReference type="Proteomes" id="UP000075884">
    <property type="component" value="Unassembled WGS sequence"/>
</dbReference>
<feature type="domain" description="UBA" evidence="18">
    <location>
        <begin position="623"/>
        <end position="664"/>
    </location>
</feature>
<feature type="binding site" evidence="13">
    <location>
        <position position="264"/>
    </location>
    <ligand>
        <name>substrate</name>
    </ligand>
</feature>
<evidence type="ECO:0000259" key="20">
    <source>
        <dbReference type="PROSITE" id="PS50271"/>
    </source>
</evidence>
<dbReference type="PANTHER" id="PTHR21646:SF10">
    <property type="entry name" value="UBIQUITIN CARBOXYL-TERMINAL HYDROLASE 14"/>
    <property type="match status" value="1"/>
</dbReference>
<dbReference type="SUPFAM" id="SSF57850">
    <property type="entry name" value="RING/U-box"/>
    <property type="match status" value="1"/>
</dbReference>
<dbReference type="PIRSF" id="PIRSF016308">
    <property type="entry name" value="UBP"/>
    <property type="match status" value="1"/>
</dbReference>
<evidence type="ECO:0000256" key="7">
    <source>
        <dbReference type="ARBA" id="ARBA00022786"/>
    </source>
</evidence>
<evidence type="ECO:0000256" key="3">
    <source>
        <dbReference type="ARBA" id="ARBA00022670"/>
    </source>
</evidence>
<keyword evidence="4 11" id="KW-0479">Metal-binding</keyword>
<dbReference type="Pfam" id="PF00443">
    <property type="entry name" value="UCH"/>
    <property type="match status" value="1"/>
</dbReference>
<dbReference type="Gene3D" id="1.10.8.10">
    <property type="entry name" value="DNA helicase RuvA subunit, C-terminal domain"/>
    <property type="match status" value="2"/>
</dbReference>
<evidence type="ECO:0000259" key="19">
    <source>
        <dbReference type="PROSITE" id="PS50235"/>
    </source>
</evidence>
<evidence type="ECO:0000256" key="4">
    <source>
        <dbReference type="ARBA" id="ARBA00022723"/>
    </source>
</evidence>
<sequence>METLRKYLNQVKVPCASDNVYKEECVYSFDNPETDTGLYVSLASFLGFGEQHVRTYAERTGNRVFLHLKRDKIDVTDPAIAEGAGSADGPEKKITRLAIGVEGGYTGAENKKYEYKEHFQVVVFDEPVARLDYPNVDLPLQVQNAVEAVQKAEAASVKREREQLANTWDGEIRQVSTHALDLLQLDNGKKIPPTGWKCEKCDLTNNLWLNLTDGSIMCGRKFFDGSGGNDHAVNHYKETNYPLAVKLGTITADGKGDVYSYSEDDMVEDPHLVKHLAHWGINVGQLEKTEKSMIELELDLNQRIGEWGILCESGSQLKPIAGPGYTGMKNLGNTCYLNSVMQVLFTIPDFVRRFVDGSKAVFDAFPADPANDFNVQMAKLGTGLCSGKYSVLTESSLDTADSAGGGIAPNMFKALIGRGHPDFSTKQQQDAQEFFLHLISTLEKHSRHQPNPAEALRFCIEDRVECCSSGKVMYNRRDEWCLPLQIPLQKATNLDEVKQYEAERAAAEREGRRLDPDALVRPKITLAACLDTFAQAELVEQFYSTAIGAKTTAKKTTKLASMPDYLLLHLKKFTLKEDWTSLKLDVAIDIPEVLDLETLRGTGKQPHEEELPDIAGREPTPPPMDPEVMEQLLGMGFPPEACKRAIFFTKNTGVEPATQWIMEHIADADFASPFVPPGTGGKSGATVAAAFVPDPVGLEMLMGMGFTDRQATKALKETGNNTERAVDWIFSHTDELDSMAIDDATSDSVATAAAAAGAGSGGAAPASTAQGSSYRDGTGKYKLVAFISHMGTSAQVGHYVCHILKDGQWVIFNDNKVAISQNPPKELGYLYLYQRV</sequence>
<dbReference type="InterPro" id="IPR001394">
    <property type="entry name" value="Peptidase_C19_UCH"/>
</dbReference>
<keyword evidence="9 11" id="KW-0788">Thiol protease</keyword>
<dbReference type="CDD" id="cd14386">
    <property type="entry name" value="UBA2_UBP5"/>
    <property type="match status" value="1"/>
</dbReference>
<dbReference type="EnsemblMetazoa" id="ADIR009549-RA">
    <property type="protein sequence ID" value="ADIR009549-PA"/>
    <property type="gene ID" value="ADIR009549"/>
</dbReference>
<dbReference type="FunFam" id="3.30.40.10:FF:000026">
    <property type="entry name" value="Ubiquitin carboxyl-terminal hydrolase"/>
    <property type="match status" value="1"/>
</dbReference>
<dbReference type="GO" id="GO:0008270">
    <property type="term" value="F:zinc ion binding"/>
    <property type="evidence" value="ECO:0007669"/>
    <property type="project" value="UniProtKB-UniRule"/>
</dbReference>
<evidence type="ECO:0000256" key="5">
    <source>
        <dbReference type="ARBA" id="ARBA00022737"/>
    </source>
</evidence>
<evidence type="ECO:0000256" key="10">
    <source>
        <dbReference type="ARBA" id="ARBA00022833"/>
    </source>
</evidence>
<feature type="binding site" evidence="13">
    <location>
        <position position="208"/>
    </location>
    <ligand>
        <name>substrate</name>
    </ligand>
</feature>
<evidence type="ECO:0000259" key="18">
    <source>
        <dbReference type="PROSITE" id="PS50030"/>
    </source>
</evidence>
<dbReference type="FunFam" id="3.90.70.10:FF:000318">
    <property type="entry name" value="Ubiquitin carboxyl-terminal hydrolase"/>
    <property type="match status" value="1"/>
</dbReference>
<evidence type="ECO:0000256" key="2">
    <source>
        <dbReference type="ARBA" id="ARBA00009085"/>
    </source>
</evidence>
<feature type="domain" description="USP" evidence="19">
    <location>
        <begin position="326"/>
        <end position="836"/>
    </location>
</feature>
<dbReference type="FunFam" id="1.10.8.10:FF:000167">
    <property type="entry name" value="Ubiquitin carboxyl-terminal hydrolase"/>
    <property type="match status" value="1"/>
</dbReference>
<dbReference type="Gene3D" id="3.90.70.10">
    <property type="entry name" value="Cysteine proteinases"/>
    <property type="match status" value="2"/>
</dbReference>
<accession>A0A182NPG4</accession>